<proteinExistence type="predicted"/>
<evidence type="ECO:0000313" key="3">
    <source>
        <dbReference type="Proteomes" id="UP000291121"/>
    </source>
</evidence>
<accession>A0A4P6GIS0</accession>
<dbReference type="Proteomes" id="UP000291121">
    <property type="component" value="Chromosome"/>
</dbReference>
<protein>
    <recommendedName>
        <fullName evidence="4">Restriction alleviation protein Lar</fullName>
    </recommendedName>
</protein>
<organism evidence="2 3">
    <name type="scientific">Pseudomonas arsenicoxydans</name>
    <dbReference type="NCBI Taxonomy" id="702115"/>
    <lineage>
        <taxon>Bacteria</taxon>
        <taxon>Pseudomonadati</taxon>
        <taxon>Pseudomonadota</taxon>
        <taxon>Gammaproteobacteria</taxon>
        <taxon>Pseudomonadales</taxon>
        <taxon>Pseudomonadaceae</taxon>
        <taxon>Pseudomonas</taxon>
    </lineage>
</organism>
<dbReference type="RefSeq" id="WP_208667564.1">
    <property type="nucleotide sequence ID" value="NZ_CP024767.1"/>
</dbReference>
<evidence type="ECO:0000256" key="1">
    <source>
        <dbReference type="SAM" id="Coils"/>
    </source>
</evidence>
<reference evidence="2 3" key="1">
    <citation type="submission" date="2017-11" db="EMBL/GenBank/DDBJ databases">
        <title>Genome sequence of Pseudomonas arsenicoxydans ACM1.</title>
        <authorList>
            <person name="Nascimento F.X."/>
        </authorList>
    </citation>
    <scope>NUCLEOTIDE SEQUENCE [LARGE SCALE GENOMIC DNA]</scope>
    <source>
        <strain evidence="2 3">ACM1</strain>
    </source>
</reference>
<gene>
    <name evidence="2" type="ORF">CUN61_15880</name>
</gene>
<sequence>MSGHGELEPCPYCGGHANLSKIGRDWYRIAADHVTGCPLEDFELDCPQSDDQLPLLLRDWNTRVDRRPANCAEKCDQLKAEIAGLKTGYEAYEAQNAALKAEVEALRKTAPSSEVVWCACGDGHAANSYGAGFMAANNGVCENCDAATGKGERS</sequence>
<dbReference type="AlphaFoldDB" id="A0A4P6GIS0"/>
<keyword evidence="3" id="KW-1185">Reference proteome</keyword>
<evidence type="ECO:0000313" key="2">
    <source>
        <dbReference type="EMBL" id="QAY85381.1"/>
    </source>
</evidence>
<keyword evidence="1" id="KW-0175">Coiled coil</keyword>
<name>A0A4P6GIS0_9PSED</name>
<feature type="coiled-coil region" evidence="1">
    <location>
        <begin position="75"/>
        <end position="109"/>
    </location>
</feature>
<dbReference type="EMBL" id="CP024767">
    <property type="protein sequence ID" value="QAY85381.1"/>
    <property type="molecule type" value="Genomic_DNA"/>
</dbReference>
<evidence type="ECO:0008006" key="4">
    <source>
        <dbReference type="Google" id="ProtNLM"/>
    </source>
</evidence>